<proteinExistence type="inferred from homology"/>
<organism evidence="9 10">
    <name type="scientific">Acetilactobacillus jinshanensis</name>
    <dbReference type="NCBI Taxonomy" id="1720083"/>
    <lineage>
        <taxon>Bacteria</taxon>
        <taxon>Bacillati</taxon>
        <taxon>Bacillota</taxon>
        <taxon>Bacilli</taxon>
        <taxon>Lactobacillales</taxon>
        <taxon>Lactobacillaceae</taxon>
        <taxon>Acetilactobacillus</taxon>
    </lineage>
</organism>
<dbReference type="PROSITE" id="PS50889">
    <property type="entry name" value="S4"/>
    <property type="match status" value="1"/>
</dbReference>
<protein>
    <recommendedName>
        <fullName evidence="7">Pseudouridine synthase</fullName>
        <ecNumber evidence="7">5.4.99.-</ecNumber>
    </recommendedName>
</protein>
<comment type="similarity">
    <text evidence="2 7">Belongs to the pseudouridine synthase RluA family.</text>
</comment>
<evidence type="ECO:0000256" key="2">
    <source>
        <dbReference type="ARBA" id="ARBA00010876"/>
    </source>
</evidence>
<dbReference type="Pfam" id="PF00849">
    <property type="entry name" value="PseudoU_synth_2"/>
    <property type="match status" value="1"/>
</dbReference>
<dbReference type="GO" id="GO:0003723">
    <property type="term" value="F:RNA binding"/>
    <property type="evidence" value="ECO:0007669"/>
    <property type="project" value="UniProtKB-KW"/>
</dbReference>
<evidence type="ECO:0000256" key="1">
    <source>
        <dbReference type="ARBA" id="ARBA00000073"/>
    </source>
</evidence>
<dbReference type="InterPro" id="IPR006225">
    <property type="entry name" value="PsdUridine_synth_RluC/D"/>
</dbReference>
<dbReference type="SMART" id="SM00363">
    <property type="entry name" value="S4"/>
    <property type="match status" value="1"/>
</dbReference>
<keyword evidence="3 6" id="KW-0694">RNA-binding</keyword>
<dbReference type="PANTHER" id="PTHR21600:SF44">
    <property type="entry name" value="RIBOSOMAL LARGE SUBUNIT PSEUDOURIDINE SYNTHASE D"/>
    <property type="match status" value="1"/>
</dbReference>
<dbReference type="InterPro" id="IPR006145">
    <property type="entry name" value="PsdUridine_synth_RsuA/RluA"/>
</dbReference>
<dbReference type="EMBL" id="CP034726">
    <property type="protein sequence ID" value="QBP18541.1"/>
    <property type="molecule type" value="Genomic_DNA"/>
</dbReference>
<dbReference type="InterPro" id="IPR050188">
    <property type="entry name" value="RluA_PseudoU_synthase"/>
</dbReference>
<dbReference type="PANTHER" id="PTHR21600">
    <property type="entry name" value="MITOCHONDRIAL RNA PSEUDOURIDINE SYNTHASE"/>
    <property type="match status" value="1"/>
</dbReference>
<evidence type="ECO:0000256" key="5">
    <source>
        <dbReference type="PIRSR" id="PIRSR606225-1"/>
    </source>
</evidence>
<dbReference type="NCBIfam" id="TIGR00005">
    <property type="entry name" value="rluA_subfam"/>
    <property type="match status" value="1"/>
</dbReference>
<dbReference type="KEGG" id="lji:ELX58_05220"/>
<dbReference type="GO" id="GO:0000455">
    <property type="term" value="P:enzyme-directed rRNA pseudouridine synthesis"/>
    <property type="evidence" value="ECO:0007669"/>
    <property type="project" value="TreeGrafter"/>
</dbReference>
<dbReference type="OrthoDB" id="9807829at2"/>
<dbReference type="CDD" id="cd02869">
    <property type="entry name" value="PseudoU_synth_RluA_like"/>
    <property type="match status" value="1"/>
</dbReference>
<dbReference type="CDD" id="cd00165">
    <property type="entry name" value="S4"/>
    <property type="match status" value="1"/>
</dbReference>
<dbReference type="GO" id="GO:0120159">
    <property type="term" value="F:rRNA pseudouridine synthase activity"/>
    <property type="evidence" value="ECO:0007669"/>
    <property type="project" value="UniProtKB-ARBA"/>
</dbReference>
<dbReference type="AlphaFoldDB" id="A0A4P6ZL36"/>
<dbReference type="Gene3D" id="3.30.2350.10">
    <property type="entry name" value="Pseudouridine synthase"/>
    <property type="match status" value="1"/>
</dbReference>
<accession>A0A4P6ZL36</accession>
<name>A0A4P6ZL36_9LACO</name>
<keyword evidence="4 7" id="KW-0413">Isomerase</keyword>
<evidence type="ECO:0000313" key="10">
    <source>
        <dbReference type="Proteomes" id="UP000294321"/>
    </source>
</evidence>
<dbReference type="Gene3D" id="3.10.290.10">
    <property type="entry name" value="RNA-binding S4 domain"/>
    <property type="match status" value="1"/>
</dbReference>
<dbReference type="SUPFAM" id="SSF55174">
    <property type="entry name" value="Alpha-L RNA-binding motif"/>
    <property type="match status" value="1"/>
</dbReference>
<dbReference type="RefSeq" id="WP_133442100.1">
    <property type="nucleotide sequence ID" value="NZ_CP034726.1"/>
</dbReference>
<dbReference type="InterPro" id="IPR036986">
    <property type="entry name" value="S4_RNA-bd_sf"/>
</dbReference>
<dbReference type="PROSITE" id="PS01129">
    <property type="entry name" value="PSI_RLU"/>
    <property type="match status" value="1"/>
</dbReference>
<comment type="function">
    <text evidence="7">Responsible for synthesis of pseudouridine from uracil.</text>
</comment>
<sequence>MTIKHLVITTQRGRIDKVVSEMISKLSRSRIKKLIDKHLVWVNGKLTKPKYKVKAHDKITVKIPAPKKLSLVPEKIPLDIIYEDRDVLVVNKPQGMVVHPAPGHPDHTLVNALLYHTPLSNINGTYRPGIVHRIDKDTSGLLMVAKNNLAHYSLSDQLRHKTNVREYIALVHGNIKEKGGTVDAPLGRSRRNRKKQAVVSDGRHAVTHYKVLERFGKYTLIACRLETGRTHQIRVHMKYIGHPLVGDPLYGPRKTIKGHGQFLHAWKLGFHHPRTGKLLIFTVQMPVIFRQVLDKLRRQKYCGKQNY</sequence>
<dbReference type="EC" id="5.4.99.-" evidence="7"/>
<dbReference type="Pfam" id="PF01479">
    <property type="entry name" value="S4"/>
    <property type="match status" value="1"/>
</dbReference>
<dbReference type="FunFam" id="3.30.2350.10:FF:000006">
    <property type="entry name" value="Pseudouridine synthase"/>
    <property type="match status" value="1"/>
</dbReference>
<evidence type="ECO:0000259" key="8">
    <source>
        <dbReference type="SMART" id="SM00363"/>
    </source>
</evidence>
<dbReference type="Proteomes" id="UP000294321">
    <property type="component" value="Chromosome"/>
</dbReference>
<reference evidence="10" key="1">
    <citation type="submission" date="2018-12" db="EMBL/GenBank/DDBJ databases">
        <title>A new species of lactobacillus.</title>
        <authorList>
            <person name="Jian Y."/>
            <person name="Xin L."/>
            <person name="Hong Z.J."/>
            <person name="Ming L.Z."/>
            <person name="Hong X.Z."/>
        </authorList>
    </citation>
    <scope>NUCLEOTIDE SEQUENCE [LARGE SCALE GENOMIC DNA]</scope>
    <source>
        <strain evidence="10">HSLZ-75</strain>
    </source>
</reference>
<evidence type="ECO:0000313" key="9">
    <source>
        <dbReference type="EMBL" id="QBP18541.1"/>
    </source>
</evidence>
<dbReference type="SUPFAM" id="SSF55120">
    <property type="entry name" value="Pseudouridine synthase"/>
    <property type="match status" value="1"/>
</dbReference>
<evidence type="ECO:0000256" key="4">
    <source>
        <dbReference type="ARBA" id="ARBA00023235"/>
    </source>
</evidence>
<evidence type="ECO:0000256" key="7">
    <source>
        <dbReference type="RuleBase" id="RU362028"/>
    </source>
</evidence>
<dbReference type="InterPro" id="IPR006224">
    <property type="entry name" value="PsdUridine_synth_RluA-like_CS"/>
</dbReference>
<keyword evidence="10" id="KW-1185">Reference proteome</keyword>
<feature type="active site" evidence="5">
    <location>
        <position position="135"/>
    </location>
</feature>
<gene>
    <name evidence="9" type="ORF">ELX58_05220</name>
</gene>
<evidence type="ECO:0000256" key="3">
    <source>
        <dbReference type="ARBA" id="ARBA00022884"/>
    </source>
</evidence>
<feature type="domain" description="RNA-binding S4" evidence="8">
    <location>
        <begin position="13"/>
        <end position="77"/>
    </location>
</feature>
<dbReference type="InterPro" id="IPR002942">
    <property type="entry name" value="S4_RNA-bd"/>
</dbReference>
<comment type="catalytic activity">
    <reaction evidence="1 7">
        <text>a uridine in RNA = a pseudouridine in RNA</text>
        <dbReference type="Rhea" id="RHEA:48348"/>
        <dbReference type="Rhea" id="RHEA-COMP:12068"/>
        <dbReference type="Rhea" id="RHEA-COMP:12069"/>
        <dbReference type="ChEBI" id="CHEBI:65314"/>
        <dbReference type="ChEBI" id="CHEBI:65315"/>
    </reaction>
</comment>
<evidence type="ECO:0000256" key="6">
    <source>
        <dbReference type="PROSITE-ProRule" id="PRU00182"/>
    </source>
</evidence>
<dbReference type="InterPro" id="IPR020103">
    <property type="entry name" value="PsdUridine_synth_cat_dom_sf"/>
</dbReference>